<dbReference type="AlphaFoldDB" id="A0A0K9PD60"/>
<gene>
    <name evidence="2" type="ORF">ZOSMA_2G01410</name>
</gene>
<sequence>MISPQISSSSSYLIHTCRSEDLSSGGVEEASKTVPRIPEKEELREEIAESSPCITTEYSLISTDSFVGAGGRGDLDLDLDLDVSSKKVLDDLHEIVFSILDQGGKGVERELQGLIFRRKVNIAITTLLVAVISIALALSFMEDECPFPPHLTPT</sequence>
<organism evidence="2 3">
    <name type="scientific">Zostera marina</name>
    <name type="common">Eelgrass</name>
    <dbReference type="NCBI Taxonomy" id="29655"/>
    <lineage>
        <taxon>Eukaryota</taxon>
        <taxon>Viridiplantae</taxon>
        <taxon>Streptophyta</taxon>
        <taxon>Embryophyta</taxon>
        <taxon>Tracheophyta</taxon>
        <taxon>Spermatophyta</taxon>
        <taxon>Magnoliopsida</taxon>
        <taxon>Liliopsida</taxon>
        <taxon>Zosteraceae</taxon>
        <taxon>Zostera</taxon>
    </lineage>
</organism>
<evidence type="ECO:0000256" key="1">
    <source>
        <dbReference type="SAM" id="Phobius"/>
    </source>
</evidence>
<protein>
    <submittedName>
        <fullName evidence="2">Uncharacterized protein</fullName>
    </submittedName>
</protein>
<name>A0A0K9PD60_ZOSMR</name>
<dbReference type="Proteomes" id="UP000036987">
    <property type="component" value="Unassembled WGS sequence"/>
</dbReference>
<proteinExistence type="predicted"/>
<evidence type="ECO:0000313" key="2">
    <source>
        <dbReference type="EMBL" id="KMZ66130.1"/>
    </source>
</evidence>
<dbReference type="EMBL" id="LFYR01000981">
    <property type="protein sequence ID" value="KMZ66130.1"/>
    <property type="molecule type" value="Genomic_DNA"/>
</dbReference>
<keyword evidence="1" id="KW-0472">Membrane</keyword>
<feature type="transmembrane region" description="Helical" evidence="1">
    <location>
        <begin position="120"/>
        <end position="141"/>
    </location>
</feature>
<keyword evidence="3" id="KW-1185">Reference proteome</keyword>
<keyword evidence="1" id="KW-0812">Transmembrane</keyword>
<keyword evidence="1" id="KW-1133">Transmembrane helix</keyword>
<reference evidence="3" key="1">
    <citation type="journal article" date="2016" name="Nature">
        <title>The genome of the seagrass Zostera marina reveals angiosperm adaptation to the sea.</title>
        <authorList>
            <person name="Olsen J.L."/>
            <person name="Rouze P."/>
            <person name="Verhelst B."/>
            <person name="Lin Y.-C."/>
            <person name="Bayer T."/>
            <person name="Collen J."/>
            <person name="Dattolo E."/>
            <person name="De Paoli E."/>
            <person name="Dittami S."/>
            <person name="Maumus F."/>
            <person name="Michel G."/>
            <person name="Kersting A."/>
            <person name="Lauritano C."/>
            <person name="Lohaus R."/>
            <person name="Toepel M."/>
            <person name="Tonon T."/>
            <person name="Vanneste K."/>
            <person name="Amirebrahimi M."/>
            <person name="Brakel J."/>
            <person name="Bostroem C."/>
            <person name="Chovatia M."/>
            <person name="Grimwood J."/>
            <person name="Jenkins J.W."/>
            <person name="Jueterbock A."/>
            <person name="Mraz A."/>
            <person name="Stam W.T."/>
            <person name="Tice H."/>
            <person name="Bornberg-Bauer E."/>
            <person name="Green P.J."/>
            <person name="Pearson G.A."/>
            <person name="Procaccini G."/>
            <person name="Duarte C.M."/>
            <person name="Schmutz J."/>
            <person name="Reusch T.B.H."/>
            <person name="Van de Peer Y."/>
        </authorList>
    </citation>
    <scope>NUCLEOTIDE SEQUENCE [LARGE SCALE GENOMIC DNA]</scope>
    <source>
        <strain evidence="3">cv. Finnish</strain>
    </source>
</reference>
<comment type="caution">
    <text evidence="2">The sequence shown here is derived from an EMBL/GenBank/DDBJ whole genome shotgun (WGS) entry which is preliminary data.</text>
</comment>
<accession>A0A0K9PD60</accession>
<evidence type="ECO:0000313" key="3">
    <source>
        <dbReference type="Proteomes" id="UP000036987"/>
    </source>
</evidence>